<dbReference type="Proteomes" id="UP000652761">
    <property type="component" value="Unassembled WGS sequence"/>
</dbReference>
<dbReference type="AlphaFoldDB" id="A0A843TKK3"/>
<dbReference type="OrthoDB" id="786887at2759"/>
<keyword evidence="3" id="KW-1185">Reference proteome</keyword>
<protein>
    <submittedName>
        <fullName evidence="2">Uncharacterized protein</fullName>
    </submittedName>
</protein>
<dbReference type="Pfam" id="PF14009">
    <property type="entry name" value="PADRE"/>
    <property type="match status" value="1"/>
</dbReference>
<comment type="caution">
    <text evidence="2">The sequence shown here is derived from an EMBL/GenBank/DDBJ whole genome shotgun (WGS) entry which is preliminary data.</text>
</comment>
<accession>A0A843TKK3</accession>
<evidence type="ECO:0000313" key="2">
    <source>
        <dbReference type="EMBL" id="MQL70013.1"/>
    </source>
</evidence>
<evidence type="ECO:0000256" key="1">
    <source>
        <dbReference type="SAM" id="MobiDB-lite"/>
    </source>
</evidence>
<reference evidence="2" key="1">
    <citation type="submission" date="2017-07" db="EMBL/GenBank/DDBJ databases">
        <title>Taro Niue Genome Assembly and Annotation.</title>
        <authorList>
            <person name="Atibalentja N."/>
            <person name="Keating K."/>
            <person name="Fields C.J."/>
        </authorList>
    </citation>
    <scope>NUCLEOTIDE SEQUENCE</scope>
    <source>
        <strain evidence="2">Niue_2</strain>
        <tissue evidence="2">Leaf</tissue>
    </source>
</reference>
<dbReference type="EMBL" id="NMUH01000053">
    <property type="protein sequence ID" value="MQL70013.1"/>
    <property type="molecule type" value="Genomic_DNA"/>
</dbReference>
<dbReference type="InterPro" id="IPR025322">
    <property type="entry name" value="PADRE_dom"/>
</dbReference>
<name>A0A843TKK3_COLES</name>
<gene>
    <name evidence="2" type="ORF">Taro_002318</name>
</gene>
<feature type="region of interest" description="Disordered" evidence="1">
    <location>
        <begin position="56"/>
        <end position="77"/>
    </location>
</feature>
<dbReference type="PANTHER" id="PTHR33052">
    <property type="entry name" value="DUF4228 DOMAIN PROTEIN-RELATED"/>
    <property type="match status" value="1"/>
</dbReference>
<sequence>MRITCAAATQSWPITMTESCGHLGIGITYMTTIRNWHSETIYYQVELDISSSSSISTSSSDGLQQDEKAAGASDQPPTARVITLAGALREYPSHLSTTADVLAGGGDGASCFLCNSNSLFCDDYIPPLDPEEPLQPGQLYFVLPAAKLRYPLSGRDMKELVVKASSALARAPEKGGSWPRKKTEKKVVRVVPLLEPDDGQQDDVNSGIRRLVTVHRKMERNGSVRGRAGAFRRRRCSYKVRLSTIREIVE</sequence>
<proteinExistence type="predicted"/>
<evidence type="ECO:0000313" key="3">
    <source>
        <dbReference type="Proteomes" id="UP000652761"/>
    </source>
</evidence>
<organism evidence="2 3">
    <name type="scientific">Colocasia esculenta</name>
    <name type="common">Wild taro</name>
    <name type="synonym">Arum esculentum</name>
    <dbReference type="NCBI Taxonomy" id="4460"/>
    <lineage>
        <taxon>Eukaryota</taxon>
        <taxon>Viridiplantae</taxon>
        <taxon>Streptophyta</taxon>
        <taxon>Embryophyta</taxon>
        <taxon>Tracheophyta</taxon>
        <taxon>Spermatophyta</taxon>
        <taxon>Magnoliopsida</taxon>
        <taxon>Liliopsida</taxon>
        <taxon>Araceae</taxon>
        <taxon>Aroideae</taxon>
        <taxon>Colocasieae</taxon>
        <taxon>Colocasia</taxon>
    </lineage>
</organism>